<protein>
    <submittedName>
        <fullName evidence="2">Uncharacterized protein</fullName>
    </submittedName>
</protein>
<evidence type="ECO:0000313" key="3">
    <source>
        <dbReference type="Proteomes" id="UP001168877"/>
    </source>
</evidence>
<dbReference type="AlphaFoldDB" id="A0AA39SSV7"/>
<accession>A0AA39SSV7</accession>
<keyword evidence="3" id="KW-1185">Reference proteome</keyword>
<feature type="compositionally biased region" description="Low complexity" evidence="1">
    <location>
        <begin position="106"/>
        <end position="115"/>
    </location>
</feature>
<name>A0AA39SSV7_ACESA</name>
<reference evidence="2" key="2">
    <citation type="submission" date="2023-06" db="EMBL/GenBank/DDBJ databases">
        <authorList>
            <person name="Swenson N.G."/>
            <person name="Wegrzyn J.L."/>
            <person name="Mcevoy S.L."/>
        </authorList>
    </citation>
    <scope>NUCLEOTIDE SEQUENCE</scope>
    <source>
        <strain evidence="2">NS2018</strain>
        <tissue evidence="2">Leaf</tissue>
    </source>
</reference>
<feature type="compositionally biased region" description="Basic and acidic residues" evidence="1">
    <location>
        <begin position="148"/>
        <end position="159"/>
    </location>
</feature>
<proteinExistence type="predicted"/>
<dbReference type="Proteomes" id="UP001168877">
    <property type="component" value="Unassembled WGS sequence"/>
</dbReference>
<comment type="caution">
    <text evidence="2">The sequence shown here is derived from an EMBL/GenBank/DDBJ whole genome shotgun (WGS) entry which is preliminary data.</text>
</comment>
<evidence type="ECO:0000256" key="1">
    <source>
        <dbReference type="SAM" id="MobiDB-lite"/>
    </source>
</evidence>
<reference evidence="2" key="1">
    <citation type="journal article" date="2022" name="Plant J.">
        <title>Strategies of tolerance reflected in two North American maple genomes.</title>
        <authorList>
            <person name="McEvoy S.L."/>
            <person name="Sezen U.U."/>
            <person name="Trouern-Trend A."/>
            <person name="McMahon S.M."/>
            <person name="Schaberg P.G."/>
            <person name="Yang J."/>
            <person name="Wegrzyn J.L."/>
            <person name="Swenson N.G."/>
        </authorList>
    </citation>
    <scope>NUCLEOTIDE SEQUENCE</scope>
    <source>
        <strain evidence="2">NS2018</strain>
    </source>
</reference>
<dbReference type="EMBL" id="JAUESC010000004">
    <property type="protein sequence ID" value="KAK0596675.1"/>
    <property type="molecule type" value="Genomic_DNA"/>
</dbReference>
<feature type="region of interest" description="Disordered" evidence="1">
    <location>
        <begin position="95"/>
        <end position="123"/>
    </location>
</feature>
<feature type="region of interest" description="Disordered" evidence="1">
    <location>
        <begin position="139"/>
        <end position="168"/>
    </location>
</feature>
<gene>
    <name evidence="2" type="ORF">LWI29_017951</name>
</gene>
<organism evidence="2 3">
    <name type="scientific">Acer saccharum</name>
    <name type="common">Sugar maple</name>
    <dbReference type="NCBI Taxonomy" id="4024"/>
    <lineage>
        <taxon>Eukaryota</taxon>
        <taxon>Viridiplantae</taxon>
        <taxon>Streptophyta</taxon>
        <taxon>Embryophyta</taxon>
        <taxon>Tracheophyta</taxon>
        <taxon>Spermatophyta</taxon>
        <taxon>Magnoliopsida</taxon>
        <taxon>eudicotyledons</taxon>
        <taxon>Gunneridae</taxon>
        <taxon>Pentapetalae</taxon>
        <taxon>rosids</taxon>
        <taxon>malvids</taxon>
        <taxon>Sapindales</taxon>
        <taxon>Sapindaceae</taxon>
        <taxon>Hippocastanoideae</taxon>
        <taxon>Acereae</taxon>
        <taxon>Acer</taxon>
    </lineage>
</organism>
<evidence type="ECO:0000313" key="2">
    <source>
        <dbReference type="EMBL" id="KAK0596675.1"/>
    </source>
</evidence>
<sequence length="201" mass="22851">MSVLIRIFRSINAPWKLRFLINHDYHERHKLPTLAWFKCIKEEFTGVAHQVKELSMSITDKGENSAIQECSFWLDTLDTPILPYETELTTSIPLEPESTVLPPEPESTIPPEIEPNTNSSTPARTQPLVVKELIVYSRRKQPQEEIEDRTLPEQNHESDPSPDIPGLSVHWNLEGKVEASNPLFAFELPSDCNSPRANPAC</sequence>